<evidence type="ECO:0000313" key="3">
    <source>
        <dbReference type="Proteomes" id="UP001642260"/>
    </source>
</evidence>
<evidence type="ECO:0000313" key="2">
    <source>
        <dbReference type="EMBL" id="CAH8383215.1"/>
    </source>
</evidence>
<evidence type="ECO:0000256" key="1">
    <source>
        <dbReference type="SAM" id="Phobius"/>
    </source>
</evidence>
<dbReference type="Proteomes" id="UP001642260">
    <property type="component" value="Unassembled WGS sequence"/>
</dbReference>
<feature type="transmembrane region" description="Helical" evidence="1">
    <location>
        <begin position="41"/>
        <end position="63"/>
    </location>
</feature>
<keyword evidence="1" id="KW-0472">Membrane</keyword>
<sequence>MATAGNKNINAKSVSIDPFIISYSFYLGSFVNPQIVNSTDFYWRIVIGLLISDVSLFGEFIFFQFLRNLISKIITLTNLSVSLLVCVAAEDNFCFIPLF</sequence>
<keyword evidence="3" id="KW-1185">Reference proteome</keyword>
<gene>
    <name evidence="2" type="ORF">ERUC_LOCUS35698</name>
</gene>
<dbReference type="AlphaFoldDB" id="A0ABC8LHW2"/>
<accession>A0ABC8LHW2</accession>
<reference evidence="2 3" key="1">
    <citation type="submission" date="2022-03" db="EMBL/GenBank/DDBJ databases">
        <authorList>
            <person name="Macdonald S."/>
            <person name="Ahmed S."/>
            <person name="Newling K."/>
        </authorList>
    </citation>
    <scope>NUCLEOTIDE SEQUENCE [LARGE SCALE GENOMIC DNA]</scope>
</reference>
<comment type="caution">
    <text evidence="2">The sequence shown here is derived from an EMBL/GenBank/DDBJ whole genome shotgun (WGS) entry which is preliminary data.</text>
</comment>
<dbReference type="EMBL" id="CAKOAT010580709">
    <property type="protein sequence ID" value="CAH8383215.1"/>
    <property type="molecule type" value="Genomic_DNA"/>
</dbReference>
<organism evidence="2 3">
    <name type="scientific">Eruca vesicaria subsp. sativa</name>
    <name type="common">Garden rocket</name>
    <name type="synonym">Eruca sativa</name>
    <dbReference type="NCBI Taxonomy" id="29727"/>
    <lineage>
        <taxon>Eukaryota</taxon>
        <taxon>Viridiplantae</taxon>
        <taxon>Streptophyta</taxon>
        <taxon>Embryophyta</taxon>
        <taxon>Tracheophyta</taxon>
        <taxon>Spermatophyta</taxon>
        <taxon>Magnoliopsida</taxon>
        <taxon>eudicotyledons</taxon>
        <taxon>Gunneridae</taxon>
        <taxon>Pentapetalae</taxon>
        <taxon>rosids</taxon>
        <taxon>malvids</taxon>
        <taxon>Brassicales</taxon>
        <taxon>Brassicaceae</taxon>
        <taxon>Brassiceae</taxon>
        <taxon>Eruca</taxon>
    </lineage>
</organism>
<keyword evidence="1" id="KW-1133">Transmembrane helix</keyword>
<name>A0ABC8LHW2_ERUVS</name>
<protein>
    <submittedName>
        <fullName evidence="2">Uncharacterized protein</fullName>
    </submittedName>
</protein>
<keyword evidence="1" id="KW-0812">Transmembrane</keyword>
<proteinExistence type="predicted"/>